<dbReference type="InterPro" id="IPR036770">
    <property type="entry name" value="Ankyrin_rpt-contain_sf"/>
</dbReference>
<dbReference type="STRING" id="283909.R7T6N2"/>
<organism evidence="5">
    <name type="scientific">Capitella teleta</name>
    <name type="common">Polychaete worm</name>
    <dbReference type="NCBI Taxonomy" id="283909"/>
    <lineage>
        <taxon>Eukaryota</taxon>
        <taxon>Metazoa</taxon>
        <taxon>Spiralia</taxon>
        <taxon>Lophotrochozoa</taxon>
        <taxon>Annelida</taxon>
        <taxon>Polychaeta</taxon>
        <taxon>Sedentaria</taxon>
        <taxon>Scolecida</taxon>
        <taxon>Capitellidae</taxon>
        <taxon>Capitella</taxon>
    </lineage>
</organism>
<feature type="compositionally biased region" description="Basic residues" evidence="4">
    <location>
        <begin position="21"/>
        <end position="31"/>
    </location>
</feature>
<dbReference type="OrthoDB" id="10524123at2759"/>
<protein>
    <submittedName>
        <fullName evidence="5 6">Uncharacterized protein</fullName>
    </submittedName>
</protein>
<reference evidence="5 7" key="2">
    <citation type="journal article" date="2013" name="Nature">
        <title>Insights into bilaterian evolution from three spiralian genomes.</title>
        <authorList>
            <person name="Simakov O."/>
            <person name="Marletaz F."/>
            <person name="Cho S.J."/>
            <person name="Edsinger-Gonzales E."/>
            <person name="Havlak P."/>
            <person name="Hellsten U."/>
            <person name="Kuo D.H."/>
            <person name="Larsson T."/>
            <person name="Lv J."/>
            <person name="Arendt D."/>
            <person name="Savage R."/>
            <person name="Osoegawa K."/>
            <person name="de Jong P."/>
            <person name="Grimwood J."/>
            <person name="Chapman J.A."/>
            <person name="Shapiro H."/>
            <person name="Aerts A."/>
            <person name="Otillar R.P."/>
            <person name="Terry A.Y."/>
            <person name="Boore J.L."/>
            <person name="Grigoriev I.V."/>
            <person name="Lindberg D.R."/>
            <person name="Seaver E.C."/>
            <person name="Weisblat D.A."/>
            <person name="Putnam N.H."/>
            <person name="Rokhsar D.S."/>
        </authorList>
    </citation>
    <scope>NUCLEOTIDE SEQUENCE</scope>
    <source>
        <strain evidence="5 7">I ESC-2004</strain>
    </source>
</reference>
<dbReference type="AlphaFoldDB" id="R7T6N2"/>
<dbReference type="Pfam" id="PF00023">
    <property type="entry name" value="Ank"/>
    <property type="match status" value="1"/>
</dbReference>
<evidence type="ECO:0000313" key="5">
    <source>
        <dbReference type="EMBL" id="ELT89028.1"/>
    </source>
</evidence>
<keyword evidence="2 3" id="KW-0040">ANK repeat</keyword>
<gene>
    <name evidence="5" type="ORF">CAPTEDRAFT_188745</name>
</gene>
<dbReference type="EMBL" id="KB311578">
    <property type="protein sequence ID" value="ELT89028.1"/>
    <property type="molecule type" value="Genomic_DNA"/>
</dbReference>
<keyword evidence="7" id="KW-1185">Reference proteome</keyword>
<dbReference type="Proteomes" id="UP000014760">
    <property type="component" value="Unassembled WGS sequence"/>
</dbReference>
<name>R7T6N2_CAPTE</name>
<feature type="region of interest" description="Disordered" evidence="4">
    <location>
        <begin position="1"/>
        <end position="53"/>
    </location>
</feature>
<dbReference type="EnsemblMetazoa" id="CapteT188745">
    <property type="protein sequence ID" value="CapteP188745"/>
    <property type="gene ID" value="CapteG188745"/>
</dbReference>
<dbReference type="EMBL" id="AMQN01003348">
    <property type="status" value="NOT_ANNOTATED_CDS"/>
    <property type="molecule type" value="Genomic_DNA"/>
</dbReference>
<evidence type="ECO:0000256" key="1">
    <source>
        <dbReference type="ARBA" id="ARBA00022737"/>
    </source>
</evidence>
<dbReference type="SUPFAM" id="SSF48403">
    <property type="entry name" value="Ankyrin repeat"/>
    <property type="match status" value="1"/>
</dbReference>
<dbReference type="PROSITE" id="PS50297">
    <property type="entry name" value="ANK_REP_REGION"/>
    <property type="match status" value="1"/>
</dbReference>
<evidence type="ECO:0000256" key="4">
    <source>
        <dbReference type="SAM" id="MobiDB-lite"/>
    </source>
</evidence>
<reference evidence="7" key="1">
    <citation type="submission" date="2012-12" db="EMBL/GenBank/DDBJ databases">
        <authorList>
            <person name="Hellsten U."/>
            <person name="Grimwood J."/>
            <person name="Chapman J.A."/>
            <person name="Shapiro H."/>
            <person name="Aerts A."/>
            <person name="Otillar R.P."/>
            <person name="Terry A.Y."/>
            <person name="Boore J.L."/>
            <person name="Simakov O."/>
            <person name="Marletaz F."/>
            <person name="Cho S.-J."/>
            <person name="Edsinger-Gonzales E."/>
            <person name="Havlak P."/>
            <person name="Kuo D.-H."/>
            <person name="Larsson T."/>
            <person name="Lv J."/>
            <person name="Arendt D."/>
            <person name="Savage R."/>
            <person name="Osoegawa K."/>
            <person name="de Jong P."/>
            <person name="Lindberg D.R."/>
            <person name="Seaver E.C."/>
            <person name="Weisblat D.A."/>
            <person name="Putnam N.H."/>
            <person name="Grigoriev I.V."/>
            <person name="Rokhsar D.S."/>
        </authorList>
    </citation>
    <scope>NUCLEOTIDE SEQUENCE</scope>
    <source>
        <strain evidence="7">I ESC-2004</strain>
    </source>
</reference>
<evidence type="ECO:0000256" key="2">
    <source>
        <dbReference type="ARBA" id="ARBA00023043"/>
    </source>
</evidence>
<dbReference type="InterPro" id="IPR002110">
    <property type="entry name" value="Ankyrin_rpt"/>
</dbReference>
<dbReference type="HOGENOM" id="CLU_361023_0_0_1"/>
<sequence>MAHQPPPTPSKCREGRERSHSPRKTSSKARRLLVEFSQPSSSTHPGPSGAEDYEDVAAEGSHNVKRNIDHMLALLRDAEAKAKPPSLLSELKNLLKEVCQYMTIDEVAQHCDHKGLDLMQRAVVSNCVEFVEFMLMKGYHMKLTRRPCDNPLHLACKMGHAKIVCLLMRYGADFKHLSSICYPSVHHHRRLSLHPSVGPNSFSFIPSNPFCAYSSKCTPLYAALIHDNLEIVRIIMNSKSCPAIDMKALQFACKHGAQHCLAFLVPFAPQEVCKRFPDGTSFLSYAFSKSYTCGKILLENSDIEWPRDVLEDCTGKQDSLLHIVYRNCTTDDIASLTHTVFHRGISRDIINKQDRNGNTPLHILMKQVGRRVGSSWNLDVMSELQQNTTLSQDSKDEQVFSTACLLINEGADLFIRNKIDESILHHLLQDTFYRRLYGMNASYYHGVLPEINRMLEYLLGRGAEVDCHSSLVSTPLIWLTHILCSMESSEIETTWPEILYTFRMLLRHGASPNMDDEKGISIVSLLLTAVSRWMHQCIQRNEMDAACCILRHMNELIELLFLFCLEPVPDVLDLCAKQVAILCNVGVTERLFLHGVRGLLVPFFLNGINPNTMRIIRDHVDQAVDIPCPLSGQFYLARAFIIHHQDEGMLSFLSLFDQTLEQMNANQLSQTLCSILVSNFKDDQEDGGGEMAKSVQLLSAWSRKPRSLKMLSKAQNVAQKSHFRKQASKGDEACAATRHPNKATVLLTTKDVASCASAVDGGGCLLCAIAVLGLS</sequence>
<keyword evidence="1" id="KW-0677">Repeat</keyword>
<evidence type="ECO:0000256" key="3">
    <source>
        <dbReference type="PROSITE-ProRule" id="PRU00023"/>
    </source>
</evidence>
<feature type="repeat" description="ANK" evidence="3">
    <location>
        <begin position="147"/>
        <end position="179"/>
    </location>
</feature>
<dbReference type="Gene3D" id="1.25.40.20">
    <property type="entry name" value="Ankyrin repeat-containing domain"/>
    <property type="match status" value="1"/>
</dbReference>
<dbReference type="EMBL" id="AMQN01003349">
    <property type="status" value="NOT_ANNOTATED_CDS"/>
    <property type="molecule type" value="Genomic_DNA"/>
</dbReference>
<dbReference type="SMART" id="SM00248">
    <property type="entry name" value="ANK"/>
    <property type="match status" value="4"/>
</dbReference>
<evidence type="ECO:0000313" key="6">
    <source>
        <dbReference type="EnsemblMetazoa" id="CapteP188745"/>
    </source>
</evidence>
<dbReference type="PANTHER" id="PTHR24198">
    <property type="entry name" value="ANKYRIN REPEAT AND PROTEIN KINASE DOMAIN-CONTAINING PROTEIN"/>
    <property type="match status" value="1"/>
</dbReference>
<evidence type="ECO:0000313" key="7">
    <source>
        <dbReference type="Proteomes" id="UP000014760"/>
    </source>
</evidence>
<reference evidence="6" key="3">
    <citation type="submission" date="2015-06" db="UniProtKB">
        <authorList>
            <consortium name="EnsemblMetazoa"/>
        </authorList>
    </citation>
    <scope>IDENTIFICATION</scope>
</reference>
<accession>R7T6N2</accession>
<feature type="compositionally biased region" description="Basic and acidic residues" evidence="4">
    <location>
        <begin position="11"/>
        <end position="20"/>
    </location>
</feature>
<dbReference type="PANTHER" id="PTHR24198:SF194">
    <property type="entry name" value="INVERSIN-A"/>
    <property type="match status" value="1"/>
</dbReference>
<proteinExistence type="predicted"/>
<dbReference type="PROSITE" id="PS50088">
    <property type="entry name" value="ANK_REPEAT"/>
    <property type="match status" value="1"/>
</dbReference>